<proteinExistence type="predicted"/>
<evidence type="ECO:0000256" key="1">
    <source>
        <dbReference type="SAM" id="Phobius"/>
    </source>
</evidence>
<keyword evidence="1" id="KW-1133">Transmembrane helix</keyword>
<name>W9GCZ9_9MICO</name>
<evidence type="ECO:0000313" key="2">
    <source>
        <dbReference type="EMBL" id="EWT03950.1"/>
    </source>
</evidence>
<evidence type="ECO:0000313" key="3">
    <source>
        <dbReference type="Proteomes" id="UP000019494"/>
    </source>
</evidence>
<keyword evidence="1" id="KW-0812">Transmembrane</keyword>
<evidence type="ECO:0008006" key="4">
    <source>
        <dbReference type="Google" id="ProtNLM"/>
    </source>
</evidence>
<dbReference type="PATRIC" id="fig|584657.3.peg.4172"/>
<organism evidence="2 3">
    <name type="scientific">Intrasporangium chromatireducens Q5-1</name>
    <dbReference type="NCBI Taxonomy" id="584657"/>
    <lineage>
        <taxon>Bacteria</taxon>
        <taxon>Bacillati</taxon>
        <taxon>Actinomycetota</taxon>
        <taxon>Actinomycetes</taxon>
        <taxon>Micrococcales</taxon>
        <taxon>Intrasporangiaceae</taxon>
        <taxon>Intrasporangium</taxon>
    </lineage>
</organism>
<dbReference type="AlphaFoldDB" id="W9GCZ9"/>
<feature type="transmembrane region" description="Helical" evidence="1">
    <location>
        <begin position="57"/>
        <end position="84"/>
    </location>
</feature>
<dbReference type="InterPro" id="IPR018723">
    <property type="entry name" value="DUF2254_membrane"/>
</dbReference>
<comment type="caution">
    <text evidence="2">The sequence shown here is derived from an EMBL/GenBank/DDBJ whole genome shotgun (WGS) entry which is preliminary data.</text>
</comment>
<feature type="transmembrane region" description="Helical" evidence="1">
    <location>
        <begin position="136"/>
        <end position="155"/>
    </location>
</feature>
<dbReference type="Pfam" id="PF10011">
    <property type="entry name" value="DUF2254"/>
    <property type="match status" value="1"/>
</dbReference>
<feature type="transmembrane region" description="Helical" evidence="1">
    <location>
        <begin position="105"/>
        <end position="124"/>
    </location>
</feature>
<dbReference type="Proteomes" id="UP000019494">
    <property type="component" value="Unassembled WGS sequence"/>
</dbReference>
<protein>
    <recommendedName>
        <fullName evidence="4">DUF2254 domain-containing protein</fullName>
    </recommendedName>
</protein>
<sequence length="404" mass="43183">MRSHRLTTWQRLWRPFWALPLAIGIVAVAAGVLLPLVDGALSEHVPYVFQGGSDGARGLLSTIATAMISVTGLVFSITMVVLQLASSQFTPRVLGGFLSQRTTQVTLGIFIASFVFALTVLRSVRGGADGFVPQLSVTVAFLLVLASMGSFIAFIHHITVSIQVSTVISGIGDRAVALVDELYPDAAPVAESTWSPALGTPHAAVTSGGDHGAVTEIDVDVLVSLARELGVVVVAEVQVGDFVTEEMTVVTVWGSGDLADRARARVRGAVLLETQRTMRQDPGFGIRQLVDIAERALSPGVNDPTTAVQAVDELHRILRVLVTRRTPSRYASDEDGAVRVVLRPQAVGDLVNLATEEVLHYGRDSVQVPRRVEAMVDDLLTVALPDHRAALARVRERMDVVTPG</sequence>
<keyword evidence="3" id="KW-1185">Reference proteome</keyword>
<dbReference type="EMBL" id="AWQS01000382">
    <property type="protein sequence ID" value="EWT03950.1"/>
    <property type="molecule type" value="Genomic_DNA"/>
</dbReference>
<reference evidence="3" key="1">
    <citation type="submission" date="2013-08" db="EMBL/GenBank/DDBJ databases">
        <title>Intrasporangium oryzae NRRL B-24470.</title>
        <authorList>
            <person name="Liu H."/>
            <person name="Wang G."/>
        </authorList>
    </citation>
    <scope>NUCLEOTIDE SEQUENCE [LARGE SCALE GENOMIC DNA]</scope>
    <source>
        <strain evidence="3">Q5-1</strain>
    </source>
</reference>
<gene>
    <name evidence="2" type="ORF">N864_16930</name>
</gene>
<keyword evidence="1" id="KW-0472">Membrane</keyword>
<dbReference type="RefSeq" id="WP_051518899.1">
    <property type="nucleotide sequence ID" value="NZ_AWQS01000382.1"/>
</dbReference>
<accession>W9GCZ9</accession>
<feature type="transmembrane region" description="Helical" evidence="1">
    <location>
        <begin position="12"/>
        <end position="37"/>
    </location>
</feature>
<dbReference type="OrthoDB" id="2955631at2"/>